<evidence type="ECO:0000256" key="1">
    <source>
        <dbReference type="SAM" id="MobiDB-lite"/>
    </source>
</evidence>
<organism evidence="2 3">
    <name type="scientific">Uliginosibacterium sediminicola</name>
    <dbReference type="NCBI Taxonomy" id="2024550"/>
    <lineage>
        <taxon>Bacteria</taxon>
        <taxon>Pseudomonadati</taxon>
        <taxon>Pseudomonadota</taxon>
        <taxon>Betaproteobacteria</taxon>
        <taxon>Rhodocyclales</taxon>
        <taxon>Zoogloeaceae</taxon>
        <taxon>Uliginosibacterium</taxon>
    </lineage>
</organism>
<reference evidence="2 3" key="1">
    <citation type="journal article" date="2018" name="Int. J. Syst. Evol. Microbiol.">
        <title>Uliginosibacterium sediminicola sp. nov., isolated from freshwater sediment.</title>
        <authorList>
            <person name="Hwang W.M."/>
            <person name="Kim S.M."/>
            <person name="Kang K."/>
            <person name="Ahn T.Y."/>
        </authorList>
    </citation>
    <scope>NUCLEOTIDE SEQUENCE [LARGE SCALE GENOMIC DNA]</scope>
    <source>
        <strain evidence="2 3">M1-21</strain>
    </source>
</reference>
<accession>A0ABU9YYF7</accession>
<keyword evidence="3" id="KW-1185">Reference proteome</keyword>
<evidence type="ECO:0000313" key="2">
    <source>
        <dbReference type="EMBL" id="MEN3068780.1"/>
    </source>
</evidence>
<proteinExistence type="predicted"/>
<name>A0ABU9YYF7_9RHOO</name>
<dbReference type="RefSeq" id="WP_345919549.1">
    <property type="nucleotide sequence ID" value="NZ_JBDIVE010000004.1"/>
</dbReference>
<protein>
    <submittedName>
        <fullName evidence="2">Uncharacterized protein</fullName>
    </submittedName>
</protein>
<dbReference type="Proteomes" id="UP001410394">
    <property type="component" value="Unassembled WGS sequence"/>
</dbReference>
<dbReference type="EMBL" id="JBDIVE010000004">
    <property type="protein sequence ID" value="MEN3068780.1"/>
    <property type="molecule type" value="Genomic_DNA"/>
</dbReference>
<evidence type="ECO:0000313" key="3">
    <source>
        <dbReference type="Proteomes" id="UP001410394"/>
    </source>
</evidence>
<gene>
    <name evidence="2" type="ORF">ABDB84_09840</name>
</gene>
<comment type="caution">
    <text evidence="2">The sequence shown here is derived from an EMBL/GenBank/DDBJ whole genome shotgun (WGS) entry which is preliminary data.</text>
</comment>
<feature type="region of interest" description="Disordered" evidence="1">
    <location>
        <begin position="29"/>
        <end position="48"/>
    </location>
</feature>
<sequence>MSKPIHGTANARHLVSCDPFLAQPFAATPHLRGRASHPEPRPGTPFGI</sequence>